<dbReference type="GO" id="GO:0016301">
    <property type="term" value="F:kinase activity"/>
    <property type="evidence" value="ECO:0007669"/>
    <property type="project" value="UniProtKB-KW"/>
</dbReference>
<protein>
    <recommendedName>
        <fullName evidence="5 14">Pyruvate kinase</fullName>
        <ecNumber evidence="5 14">2.7.1.40</ecNumber>
    </recommendedName>
</protein>
<dbReference type="InterPro" id="IPR040442">
    <property type="entry name" value="Pyrv_kinase-like_dom_sf"/>
</dbReference>
<dbReference type="AlphaFoldDB" id="A0A847EU44"/>
<comment type="similarity">
    <text evidence="4 15">Belongs to the pyruvate kinase family.</text>
</comment>
<sequence length="479" mass="53238">MYIKDMGNFSKTKIVATIGPSSWDENILREMISNGMDVARINASFADFDELLRVSKSIRALSPRVALMLDTKGHKIRVTGFENERVLNNEESVTIVSEEYLNSRALPDKYIAITYPTLHKDITRGGNILLDDGSISLEVVDIKGEEIRCKITQGGVLKIRKTVNIPNVHLQFPTLDQKDIDDIKFGVNNGFDFISASFIRNINDVANVREVMGKTETKLIAKIEDREGIDNFDQILNFVDGIMVARGDMGVEIPLQEVPIIQKQMVYKCRSVGKPVIVATQMLESMKENLRPTRAEVSDVANAIMDGCDSVMLSAETSTGKYPSQAVKMMDDIAVKVENVLKPQIVEGLTQASIDTDVMCKYIFDITSQLNIKGVVILSQSGKTSQSLARHRLNIPIWEVGSNIVRIRQNSLLRGVKGYYLKELPGDRDIAVEKAVECIYSYGELDLEDKIAIISGSSIKNRSNNSILEISIVKDVIGS</sequence>
<comment type="catalytic activity">
    <reaction evidence="15">
        <text>pyruvate + ATP = phosphoenolpyruvate + ADP + H(+)</text>
        <dbReference type="Rhea" id="RHEA:18157"/>
        <dbReference type="ChEBI" id="CHEBI:15361"/>
        <dbReference type="ChEBI" id="CHEBI:15378"/>
        <dbReference type="ChEBI" id="CHEBI:30616"/>
        <dbReference type="ChEBI" id="CHEBI:58702"/>
        <dbReference type="ChEBI" id="CHEBI:456216"/>
        <dbReference type="EC" id="2.7.1.40"/>
    </reaction>
</comment>
<dbReference type="Pfam" id="PF02887">
    <property type="entry name" value="PK_C"/>
    <property type="match status" value="1"/>
</dbReference>
<evidence type="ECO:0000256" key="10">
    <source>
        <dbReference type="ARBA" id="ARBA00022840"/>
    </source>
</evidence>
<dbReference type="Gene3D" id="3.40.1380.20">
    <property type="entry name" value="Pyruvate kinase, C-terminal domain"/>
    <property type="match status" value="1"/>
</dbReference>
<evidence type="ECO:0000256" key="2">
    <source>
        <dbReference type="ARBA" id="ARBA00001958"/>
    </source>
</evidence>
<dbReference type="InterPro" id="IPR015806">
    <property type="entry name" value="Pyrv_Knase_insert_dom_sf"/>
</dbReference>
<dbReference type="FunFam" id="3.20.20.60:FF:000025">
    <property type="entry name" value="Pyruvate kinase"/>
    <property type="match status" value="1"/>
</dbReference>
<dbReference type="Gene3D" id="2.40.33.10">
    <property type="entry name" value="PK beta-barrel domain-like"/>
    <property type="match status" value="1"/>
</dbReference>
<evidence type="ECO:0000256" key="7">
    <source>
        <dbReference type="ARBA" id="ARBA00022723"/>
    </source>
</evidence>
<dbReference type="GO" id="GO:0030955">
    <property type="term" value="F:potassium ion binding"/>
    <property type="evidence" value="ECO:0007669"/>
    <property type="project" value="UniProtKB-UniRule"/>
</dbReference>
<evidence type="ECO:0000256" key="4">
    <source>
        <dbReference type="ARBA" id="ARBA00008663"/>
    </source>
</evidence>
<feature type="domain" description="Pyruvate kinase barrel" evidence="16">
    <location>
        <begin position="10"/>
        <end position="327"/>
    </location>
</feature>
<evidence type="ECO:0000256" key="9">
    <source>
        <dbReference type="ARBA" id="ARBA00022777"/>
    </source>
</evidence>
<evidence type="ECO:0000256" key="14">
    <source>
        <dbReference type="NCBIfam" id="TIGR01064"/>
    </source>
</evidence>
<evidence type="ECO:0000256" key="1">
    <source>
        <dbReference type="ARBA" id="ARBA00001946"/>
    </source>
</evidence>
<dbReference type="GO" id="GO:0004743">
    <property type="term" value="F:pyruvate kinase activity"/>
    <property type="evidence" value="ECO:0007669"/>
    <property type="project" value="UniProtKB-UniRule"/>
</dbReference>
<dbReference type="InterPro" id="IPR015813">
    <property type="entry name" value="Pyrv/PenolPyrv_kinase-like_dom"/>
</dbReference>
<evidence type="ECO:0000256" key="3">
    <source>
        <dbReference type="ARBA" id="ARBA00004997"/>
    </source>
</evidence>
<comment type="cofactor">
    <cofactor evidence="1">
        <name>Mg(2+)</name>
        <dbReference type="ChEBI" id="CHEBI:18420"/>
    </cofactor>
</comment>
<dbReference type="Pfam" id="PF00224">
    <property type="entry name" value="PK"/>
    <property type="match status" value="1"/>
</dbReference>
<comment type="pathway">
    <text evidence="3 15">Carbohydrate degradation; glycolysis; pyruvate from D-glyceraldehyde 3-phosphate: step 5/5.</text>
</comment>
<dbReference type="NCBIfam" id="NF004491">
    <property type="entry name" value="PRK05826.1"/>
    <property type="match status" value="1"/>
</dbReference>
<evidence type="ECO:0000256" key="5">
    <source>
        <dbReference type="ARBA" id="ARBA00012142"/>
    </source>
</evidence>
<dbReference type="EC" id="2.7.1.40" evidence="5 14"/>
<evidence type="ECO:0000313" key="19">
    <source>
        <dbReference type="Proteomes" id="UP000554004"/>
    </source>
</evidence>
<keyword evidence="10" id="KW-0067">ATP-binding</keyword>
<dbReference type="EMBL" id="JAAZAL010000125">
    <property type="protein sequence ID" value="NLE31329.1"/>
    <property type="molecule type" value="Genomic_DNA"/>
</dbReference>
<dbReference type="NCBIfam" id="TIGR01064">
    <property type="entry name" value="pyruv_kin"/>
    <property type="match status" value="1"/>
</dbReference>
<dbReference type="Gene3D" id="3.20.20.60">
    <property type="entry name" value="Phosphoenolpyruvate-binding domains"/>
    <property type="match status" value="1"/>
</dbReference>
<keyword evidence="6 15" id="KW-0808">Transferase</keyword>
<keyword evidence="12 15" id="KW-0324">Glycolysis</keyword>
<comment type="caution">
    <text evidence="18">The sequence shown here is derived from an EMBL/GenBank/DDBJ whole genome shotgun (WGS) entry which is preliminary data.</text>
</comment>
<dbReference type="InterPro" id="IPR015793">
    <property type="entry name" value="Pyrv_Knase_brl"/>
</dbReference>
<dbReference type="PANTHER" id="PTHR11817">
    <property type="entry name" value="PYRUVATE KINASE"/>
    <property type="match status" value="1"/>
</dbReference>
<proteinExistence type="inferred from homology"/>
<dbReference type="SUPFAM" id="SSF50800">
    <property type="entry name" value="PK beta-barrel domain-like"/>
    <property type="match status" value="1"/>
</dbReference>
<dbReference type="InterPro" id="IPR015795">
    <property type="entry name" value="Pyrv_Knase_C"/>
</dbReference>
<comment type="cofactor">
    <cofactor evidence="2">
        <name>K(+)</name>
        <dbReference type="ChEBI" id="CHEBI:29103"/>
    </cofactor>
</comment>
<evidence type="ECO:0000256" key="11">
    <source>
        <dbReference type="ARBA" id="ARBA00022842"/>
    </source>
</evidence>
<organism evidence="18 19">
    <name type="scientific">Candidatus Dojkabacteria bacterium</name>
    <dbReference type="NCBI Taxonomy" id="2099670"/>
    <lineage>
        <taxon>Bacteria</taxon>
        <taxon>Candidatus Dojkabacteria</taxon>
    </lineage>
</organism>
<evidence type="ECO:0000256" key="12">
    <source>
        <dbReference type="ARBA" id="ARBA00023152"/>
    </source>
</evidence>
<dbReference type="InterPro" id="IPR011037">
    <property type="entry name" value="Pyrv_Knase-like_insert_dom_sf"/>
</dbReference>
<keyword evidence="8" id="KW-0547">Nucleotide-binding</keyword>
<dbReference type="Proteomes" id="UP000554004">
    <property type="component" value="Unassembled WGS sequence"/>
</dbReference>
<accession>A0A847EU44</accession>
<evidence type="ECO:0000259" key="16">
    <source>
        <dbReference type="Pfam" id="PF00224"/>
    </source>
</evidence>
<dbReference type="InterPro" id="IPR036918">
    <property type="entry name" value="Pyrv_Knase_C_sf"/>
</dbReference>
<feature type="domain" description="Pyruvate kinase C-terminal" evidence="17">
    <location>
        <begin position="359"/>
        <end position="467"/>
    </location>
</feature>
<keyword evidence="7" id="KW-0479">Metal-binding</keyword>
<dbReference type="PRINTS" id="PR01050">
    <property type="entry name" value="PYRUVTKNASE"/>
</dbReference>
<dbReference type="FunFam" id="2.40.33.10:FF:000001">
    <property type="entry name" value="Pyruvate kinase"/>
    <property type="match status" value="1"/>
</dbReference>
<name>A0A847EU44_9BACT</name>
<dbReference type="GO" id="GO:0000287">
    <property type="term" value="F:magnesium ion binding"/>
    <property type="evidence" value="ECO:0007669"/>
    <property type="project" value="UniProtKB-UniRule"/>
</dbReference>
<dbReference type="InterPro" id="IPR001697">
    <property type="entry name" value="Pyr_Knase"/>
</dbReference>
<dbReference type="SUPFAM" id="SSF52935">
    <property type="entry name" value="PK C-terminal domain-like"/>
    <property type="match status" value="1"/>
</dbReference>
<dbReference type="GO" id="GO:0005524">
    <property type="term" value="F:ATP binding"/>
    <property type="evidence" value="ECO:0007669"/>
    <property type="project" value="UniProtKB-KW"/>
</dbReference>
<gene>
    <name evidence="18" type="primary">pyk</name>
    <name evidence="18" type="ORF">GX618_03615</name>
</gene>
<keyword evidence="13 18" id="KW-0670">Pyruvate</keyword>
<keyword evidence="9 15" id="KW-0418">Kinase</keyword>
<keyword evidence="11 15" id="KW-0460">Magnesium</keyword>
<evidence type="ECO:0000256" key="15">
    <source>
        <dbReference type="RuleBase" id="RU000504"/>
    </source>
</evidence>
<evidence type="ECO:0000256" key="13">
    <source>
        <dbReference type="ARBA" id="ARBA00023317"/>
    </source>
</evidence>
<reference evidence="18 19" key="1">
    <citation type="journal article" date="2020" name="Biotechnol. Biofuels">
        <title>New insights from the biogas microbiome by comprehensive genome-resolved metagenomics of nearly 1600 species originating from multiple anaerobic digesters.</title>
        <authorList>
            <person name="Campanaro S."/>
            <person name="Treu L."/>
            <person name="Rodriguez-R L.M."/>
            <person name="Kovalovszki A."/>
            <person name="Ziels R.M."/>
            <person name="Maus I."/>
            <person name="Zhu X."/>
            <person name="Kougias P.G."/>
            <person name="Basile A."/>
            <person name="Luo G."/>
            <person name="Schluter A."/>
            <person name="Konstantinidis K.T."/>
            <person name="Angelidaki I."/>
        </authorList>
    </citation>
    <scope>NUCLEOTIDE SEQUENCE [LARGE SCALE GENOMIC DNA]</scope>
    <source>
        <strain evidence="18">AS06rmzACSIP_421</strain>
    </source>
</reference>
<evidence type="ECO:0000256" key="6">
    <source>
        <dbReference type="ARBA" id="ARBA00022679"/>
    </source>
</evidence>
<dbReference type="SUPFAM" id="SSF51621">
    <property type="entry name" value="Phosphoenolpyruvate/pyruvate domain"/>
    <property type="match status" value="1"/>
</dbReference>
<evidence type="ECO:0000313" key="18">
    <source>
        <dbReference type="EMBL" id="NLE31329.1"/>
    </source>
</evidence>
<evidence type="ECO:0000256" key="8">
    <source>
        <dbReference type="ARBA" id="ARBA00022741"/>
    </source>
</evidence>
<evidence type="ECO:0000259" key="17">
    <source>
        <dbReference type="Pfam" id="PF02887"/>
    </source>
</evidence>
<dbReference type="UniPathway" id="UPA00109">
    <property type="reaction ID" value="UER00188"/>
</dbReference>